<reference evidence="1 2" key="1">
    <citation type="submission" date="2019-11" db="EMBL/GenBank/DDBJ databases">
        <title>Genome sequence of Deinococcus xianganensis Y35, AI-2 producing algicidal bacterium, isolated from lake water.</title>
        <authorList>
            <person name="Li Y."/>
        </authorList>
    </citation>
    <scope>NUCLEOTIDE SEQUENCE [LARGE SCALE GENOMIC DNA]</scope>
    <source>
        <strain evidence="1 2">Y35</strain>
    </source>
</reference>
<comment type="caution">
    <text evidence="1">The sequence shown here is derived from an EMBL/GenBank/DDBJ whole genome shotgun (WGS) entry which is preliminary data.</text>
</comment>
<gene>
    <name evidence="1" type="ORF">GLX28_20160</name>
</gene>
<name>A0A6I4YHS3_9DEIO</name>
<accession>A0A6I4YHS3</accession>
<evidence type="ECO:0000313" key="1">
    <source>
        <dbReference type="EMBL" id="MXV21939.1"/>
    </source>
</evidence>
<sequence>VYVAAQTGADVRLSQEWEVTEEFLNAYTIPQLTALAATMPRDAQPSIAPNVGKKELMGRIVEMAPKLKAAGWVPDVVTFSR</sequence>
<feature type="non-terminal residue" evidence="1">
    <location>
        <position position="1"/>
    </location>
</feature>
<organism evidence="1 2">
    <name type="scientific">Deinococcus xianganensis</name>
    <dbReference type="NCBI Taxonomy" id="1507289"/>
    <lineage>
        <taxon>Bacteria</taxon>
        <taxon>Thermotogati</taxon>
        <taxon>Deinococcota</taxon>
        <taxon>Deinococci</taxon>
        <taxon>Deinococcales</taxon>
        <taxon>Deinococcaceae</taxon>
        <taxon>Deinococcus</taxon>
    </lineage>
</organism>
<keyword evidence="2" id="KW-1185">Reference proteome</keyword>
<proteinExistence type="predicted"/>
<dbReference type="EMBL" id="WVHK01000153">
    <property type="protein sequence ID" value="MXV21939.1"/>
    <property type="molecule type" value="Genomic_DNA"/>
</dbReference>
<dbReference type="Proteomes" id="UP000430519">
    <property type="component" value="Unassembled WGS sequence"/>
</dbReference>
<dbReference type="AlphaFoldDB" id="A0A6I4YHS3"/>
<evidence type="ECO:0000313" key="2">
    <source>
        <dbReference type="Proteomes" id="UP000430519"/>
    </source>
</evidence>
<protein>
    <submittedName>
        <fullName evidence="1">Transcriptional regulator</fullName>
    </submittedName>
</protein>